<dbReference type="Pfam" id="PF07866">
    <property type="entry name" value="DUF1653"/>
    <property type="match status" value="1"/>
</dbReference>
<dbReference type="Gene3D" id="2.30.30.320">
    <property type="entry name" value="DUF1653-like domain"/>
    <property type="match status" value="1"/>
</dbReference>
<feature type="domain" description="DUF1653" evidence="1">
    <location>
        <begin position="13"/>
        <end position="73"/>
    </location>
</feature>
<accession>A0A562ZNL8</accession>
<name>A0A562ZNL8_9BURK</name>
<proteinExistence type="predicted"/>
<evidence type="ECO:0000259" key="1">
    <source>
        <dbReference type="Pfam" id="PF07866"/>
    </source>
</evidence>
<dbReference type="InterPro" id="IPR037135">
    <property type="entry name" value="DUF1653-like_dom_sf"/>
</dbReference>
<reference evidence="2 3" key="1">
    <citation type="submission" date="2019-07" db="EMBL/GenBank/DDBJ databases">
        <title>Caenimonas sedimenti sp. nov., isolated from activated sludge.</title>
        <authorList>
            <person name="Xu J."/>
        </authorList>
    </citation>
    <scope>NUCLEOTIDE SEQUENCE [LARGE SCALE GENOMIC DNA]</scope>
    <source>
        <strain evidence="2 3">HX-9-20</strain>
    </source>
</reference>
<evidence type="ECO:0000313" key="2">
    <source>
        <dbReference type="EMBL" id="TWO69908.1"/>
    </source>
</evidence>
<gene>
    <name evidence="2" type="ORF">FN976_16280</name>
</gene>
<dbReference type="InterPro" id="IPR023387">
    <property type="entry name" value="DUF1653-like_dom"/>
</dbReference>
<sequence length="80" mass="9142">MPELAPLPPARPGRYRHYKGGEYEVLGVARHSETFEPLVVYRPLYNATGLWVRPHAMFFGSLVVDGQLMPRFSLVEPFEP</sequence>
<protein>
    <submittedName>
        <fullName evidence="2">DUF1653 domain-containing protein</fullName>
    </submittedName>
</protein>
<comment type="caution">
    <text evidence="2">The sequence shown here is derived from an EMBL/GenBank/DDBJ whole genome shotgun (WGS) entry which is preliminary data.</text>
</comment>
<organism evidence="2 3">
    <name type="scientific">Caenimonas sedimenti</name>
    <dbReference type="NCBI Taxonomy" id="2596921"/>
    <lineage>
        <taxon>Bacteria</taxon>
        <taxon>Pseudomonadati</taxon>
        <taxon>Pseudomonadota</taxon>
        <taxon>Betaproteobacteria</taxon>
        <taxon>Burkholderiales</taxon>
        <taxon>Comamonadaceae</taxon>
        <taxon>Caenimonas</taxon>
    </lineage>
</organism>
<evidence type="ECO:0000313" key="3">
    <source>
        <dbReference type="Proteomes" id="UP000318199"/>
    </source>
</evidence>
<dbReference type="Proteomes" id="UP000318199">
    <property type="component" value="Unassembled WGS sequence"/>
</dbReference>
<dbReference type="AlphaFoldDB" id="A0A562ZNL8"/>
<dbReference type="EMBL" id="VOBQ01000013">
    <property type="protein sequence ID" value="TWO69908.1"/>
    <property type="molecule type" value="Genomic_DNA"/>
</dbReference>
<keyword evidence="3" id="KW-1185">Reference proteome</keyword>
<dbReference type="RefSeq" id="WP_145894104.1">
    <property type="nucleotide sequence ID" value="NZ_VOBQ01000013.1"/>
</dbReference>
<dbReference type="OrthoDB" id="371169at2"/>